<proteinExistence type="predicted"/>
<evidence type="ECO:0000313" key="1">
    <source>
        <dbReference type="EMBL" id="QHE96868.1"/>
    </source>
</evidence>
<dbReference type="EMBL" id="CP047260">
    <property type="protein sequence ID" value="QHE96868.1"/>
    <property type="molecule type" value="Genomic_DNA"/>
</dbReference>
<name>A0A8T8C060_PSEYM</name>
<dbReference type="Proteomes" id="UP000003811">
    <property type="component" value="Chromosome"/>
</dbReference>
<gene>
    <name evidence="1" type="ORF">PMA4326_009680</name>
</gene>
<organism evidence="1 2">
    <name type="scientific">Pseudomonas syringae pv. maculicola str. ES4326</name>
    <dbReference type="NCBI Taxonomy" id="629265"/>
    <lineage>
        <taxon>Bacteria</taxon>
        <taxon>Pseudomonadati</taxon>
        <taxon>Pseudomonadota</taxon>
        <taxon>Gammaproteobacteria</taxon>
        <taxon>Pseudomonadales</taxon>
        <taxon>Pseudomonadaceae</taxon>
        <taxon>Pseudomonas</taxon>
    </lineage>
</organism>
<sequence length="368" mass="38709">MASEYGSTTNQLFSSASRAISLASGSAGRITASTKPTLTNVALSYTGNTPSLGYSGNSPTFNYSPGSLSAGEAPKFSDLFEGADNSNALIAELNTTVDQWLEKYFPSINGSFKNITEDWCANIIGGTKPFGIDSTIFDLVWQKARDRAYRTVTSEQRQLEATFSARGFGMPSGALVDVISQSEQSATAAILDVSRDQAIKDADIKADLLKHATSIASQLKLGILSASADYFRAIYSVHGTAIEKARIQAQLYNAYYGALSSYANVEVSIEQLRLRAAQAQAEVALSGEDLKLRAAQAGAGITLSAEQLKFQAAEAKANVTISSDRNKVSLYGSDGQPAAHAQAARGFADAAAAAYSAAGSLTAQIESV</sequence>
<dbReference type="AlphaFoldDB" id="A0A8T8C060"/>
<accession>A0A8T8C060</accession>
<dbReference type="RefSeq" id="WP_007249788.1">
    <property type="nucleotide sequence ID" value="NZ_CP047260.1"/>
</dbReference>
<reference evidence="1 2" key="1">
    <citation type="journal article" date="2011" name="PLoS Pathog.">
        <title>Dynamic evolution of pathogenicity revealed by sequencing and comparative genomics of 19 Pseudomonas syringae isolates.</title>
        <authorList>
            <person name="Baltrus D.A."/>
            <person name="Nishimura M.T."/>
            <person name="Romanchuk A."/>
            <person name="Chang J.H."/>
            <person name="Mukhtar M.S."/>
            <person name="Cherkis K."/>
            <person name="Roach J."/>
            <person name="Grant S.R."/>
            <person name="Jones C.D."/>
            <person name="Dangl J.L."/>
        </authorList>
    </citation>
    <scope>NUCLEOTIDE SEQUENCE [LARGE SCALE GENOMIC DNA]</scope>
    <source>
        <strain evidence="1 2">ES4326</strain>
    </source>
</reference>
<protein>
    <submittedName>
        <fullName evidence="1">Uncharacterized protein</fullName>
    </submittedName>
</protein>
<evidence type="ECO:0000313" key="2">
    <source>
        <dbReference type="Proteomes" id="UP000003811"/>
    </source>
</evidence>